<evidence type="ECO:0000256" key="4">
    <source>
        <dbReference type="ARBA" id="ARBA00023163"/>
    </source>
</evidence>
<dbReference type="SUPFAM" id="SSF53067">
    <property type="entry name" value="Actin-like ATPase domain"/>
    <property type="match status" value="1"/>
</dbReference>
<dbReference type="Pfam" id="PF00480">
    <property type="entry name" value="ROK"/>
    <property type="match status" value="1"/>
</dbReference>
<dbReference type="KEGG" id="vsa:VSAL_II0581"/>
<keyword evidence="3" id="KW-0238">DNA-binding</keyword>
<dbReference type="PANTHER" id="PTHR18964:SF149">
    <property type="entry name" value="BIFUNCTIONAL UDP-N-ACETYLGLUCOSAMINE 2-EPIMERASE_N-ACETYLMANNOSAMINE KINASE"/>
    <property type="match status" value="1"/>
</dbReference>
<dbReference type="Proteomes" id="UP000001730">
    <property type="component" value="Chromosome 2"/>
</dbReference>
<dbReference type="PROSITE" id="PS01125">
    <property type="entry name" value="ROK"/>
    <property type="match status" value="1"/>
</dbReference>
<dbReference type="FunFam" id="1.10.10.10:FF:000045">
    <property type="entry name" value="ROK family transcriptional regulator"/>
    <property type="match status" value="1"/>
</dbReference>
<dbReference type="GO" id="GO:0003677">
    <property type="term" value="F:DNA binding"/>
    <property type="evidence" value="ECO:0007669"/>
    <property type="project" value="UniProtKB-KW"/>
</dbReference>
<keyword evidence="5" id="KW-0119">Carbohydrate metabolism</keyword>
<proteinExistence type="inferred from homology"/>
<gene>
    <name evidence="6" type="primary">mlc</name>
    <name evidence="6" type="ordered locus">VSAL_II0581</name>
</gene>
<evidence type="ECO:0000256" key="2">
    <source>
        <dbReference type="ARBA" id="ARBA00023015"/>
    </source>
</evidence>
<name>B6ERK2_ALISL</name>
<evidence type="ECO:0000313" key="7">
    <source>
        <dbReference type="Proteomes" id="UP000001730"/>
    </source>
</evidence>
<dbReference type="InterPro" id="IPR036388">
    <property type="entry name" value="WH-like_DNA-bd_sf"/>
</dbReference>
<reference evidence="6 7" key="1">
    <citation type="journal article" date="2008" name="BMC Genomics">
        <title>The genome sequence of the fish pathogen Aliivibrio salmonicida strain LFI1238 shows extensive evidence of gene decay.</title>
        <authorList>
            <person name="Hjerde E."/>
            <person name="Lorentzen M.S."/>
            <person name="Holden M.T."/>
            <person name="Seeger K."/>
            <person name="Paulsen S."/>
            <person name="Bason N."/>
            <person name="Churcher C."/>
            <person name="Harris D."/>
            <person name="Norbertczak H."/>
            <person name="Quail M.A."/>
            <person name="Sanders S."/>
            <person name="Thurston S."/>
            <person name="Parkhill J."/>
            <person name="Willassen N.P."/>
            <person name="Thomson N.R."/>
        </authorList>
    </citation>
    <scope>NUCLEOTIDE SEQUENCE [LARGE SCALE GENOMIC DNA]</scope>
    <source>
        <strain evidence="6 7">LFI1238</strain>
    </source>
</reference>
<dbReference type="GO" id="GO:0006355">
    <property type="term" value="P:regulation of DNA-templated transcription"/>
    <property type="evidence" value="ECO:0007669"/>
    <property type="project" value="UniProtKB-ARBA"/>
</dbReference>
<accession>B6ERK2</accession>
<dbReference type="Gene3D" id="1.10.10.10">
    <property type="entry name" value="Winged helix-like DNA-binding domain superfamily/Winged helix DNA-binding domain"/>
    <property type="match status" value="1"/>
</dbReference>
<keyword evidence="2" id="KW-0805">Transcription regulation</keyword>
<dbReference type="InterPro" id="IPR000600">
    <property type="entry name" value="ROK"/>
</dbReference>
<sequence length="416" mass="45855">MIYCYIFLLETPMYVAQPGQIDHLKQVNAGRVYKLIDQRGPISRIELSKESHLAPASITKITRELLDAHLIKETQVQEGNSRGRPAIGLKVDNEGWQFLSLRLGRGYLTIALHSLGGQQIIEEKQNIKEIEQDELLAKLLTEIERFFQKHARILGRITSIAISLPGLIVSSQGLVIQMPHYNVHNLPLGPKIYEATGLPVFVGNDTRSWALAEKLFGNSQEFDNSILVSIHHGVGAGIIMNGEVLQGRTGNIGEMGHIQINKLGLRCHCGNSGCLETIASAKALRDQVQNLINSGHETSLKNKVITIENICLAANEGDILAKQVITELGHSLGEAVAIMVNLFNPEIVLIGGEINLSKHILYPAIMDCIQNQVLPLYAKDIRLEESRFYTQATMPGAALVKQAMFDGSLLMRVIEG</sequence>
<dbReference type="HOGENOM" id="CLU_036604_13_1_6"/>
<dbReference type="InterPro" id="IPR036390">
    <property type="entry name" value="WH_DNA-bd_sf"/>
</dbReference>
<dbReference type="AlphaFoldDB" id="B6ERK2"/>
<protein>
    <submittedName>
        <fullName evidence="6">Protein mlc (Making large colonies protein)</fullName>
    </submittedName>
</protein>
<evidence type="ECO:0000256" key="3">
    <source>
        <dbReference type="ARBA" id="ARBA00023125"/>
    </source>
</evidence>
<keyword evidence="7" id="KW-1185">Reference proteome</keyword>
<evidence type="ECO:0000256" key="5">
    <source>
        <dbReference type="ARBA" id="ARBA00023277"/>
    </source>
</evidence>
<evidence type="ECO:0000313" key="6">
    <source>
        <dbReference type="EMBL" id="CAQ81335.1"/>
    </source>
</evidence>
<dbReference type="InterPro" id="IPR049874">
    <property type="entry name" value="ROK_cs"/>
</dbReference>
<dbReference type="InterPro" id="IPR043129">
    <property type="entry name" value="ATPase_NBD"/>
</dbReference>
<dbReference type="SUPFAM" id="SSF46785">
    <property type="entry name" value="Winged helix' DNA-binding domain"/>
    <property type="match status" value="1"/>
</dbReference>
<dbReference type="Gene3D" id="3.30.420.40">
    <property type="match status" value="2"/>
</dbReference>
<dbReference type="PANTHER" id="PTHR18964">
    <property type="entry name" value="ROK (REPRESSOR, ORF, KINASE) FAMILY"/>
    <property type="match status" value="1"/>
</dbReference>
<dbReference type="GO" id="GO:0006351">
    <property type="term" value="P:DNA-templated transcription"/>
    <property type="evidence" value="ECO:0007669"/>
    <property type="project" value="TreeGrafter"/>
</dbReference>
<comment type="similarity">
    <text evidence="1">Belongs to the ROK (NagC/XylR) family.</text>
</comment>
<evidence type="ECO:0000256" key="1">
    <source>
        <dbReference type="ARBA" id="ARBA00006479"/>
    </source>
</evidence>
<keyword evidence="4" id="KW-0804">Transcription</keyword>
<dbReference type="eggNOG" id="COG1940">
    <property type="taxonomic scope" value="Bacteria"/>
</dbReference>
<dbReference type="EMBL" id="FM178380">
    <property type="protein sequence ID" value="CAQ81335.1"/>
    <property type="molecule type" value="Genomic_DNA"/>
</dbReference>
<organism evidence="6 7">
    <name type="scientific">Aliivibrio salmonicida (strain LFI1238)</name>
    <name type="common">Vibrio salmonicida (strain LFI1238)</name>
    <dbReference type="NCBI Taxonomy" id="316275"/>
    <lineage>
        <taxon>Bacteria</taxon>
        <taxon>Pseudomonadati</taxon>
        <taxon>Pseudomonadota</taxon>
        <taxon>Gammaproteobacteria</taxon>
        <taxon>Vibrionales</taxon>
        <taxon>Vibrionaceae</taxon>
        <taxon>Aliivibrio</taxon>
    </lineage>
</organism>